<gene>
    <name evidence="3" type="ORF">ACFO8Q_14955</name>
</gene>
<dbReference type="Pfam" id="PF00929">
    <property type="entry name" value="RNase_T"/>
    <property type="match status" value="1"/>
</dbReference>
<dbReference type="NCBIfam" id="NF041519">
    <property type="entry name" value="bluetail"/>
    <property type="match status" value="1"/>
</dbReference>
<dbReference type="SUPFAM" id="SSF53098">
    <property type="entry name" value="Ribonuclease H-like"/>
    <property type="match status" value="1"/>
</dbReference>
<feature type="domain" description="Exonuclease" evidence="2">
    <location>
        <begin position="28"/>
        <end position="198"/>
    </location>
</feature>
<dbReference type="PANTHER" id="PTHR30231">
    <property type="entry name" value="DNA POLYMERASE III SUBUNIT EPSILON"/>
    <property type="match status" value="1"/>
</dbReference>
<dbReference type="InterPro" id="IPR013520">
    <property type="entry name" value="Ribonucl_H"/>
</dbReference>
<dbReference type="Gene3D" id="3.30.420.10">
    <property type="entry name" value="Ribonuclease H-like superfamily/Ribonuclease H"/>
    <property type="match status" value="1"/>
</dbReference>
<evidence type="ECO:0000313" key="4">
    <source>
        <dbReference type="Proteomes" id="UP001596002"/>
    </source>
</evidence>
<keyword evidence="4" id="KW-1185">Reference proteome</keyword>
<dbReference type="EMBL" id="JBHSHC010000112">
    <property type="protein sequence ID" value="MFC4768643.1"/>
    <property type="molecule type" value="Genomic_DNA"/>
</dbReference>
<comment type="caution">
    <text evidence="3">The sequence shown here is derived from an EMBL/GenBank/DDBJ whole genome shotgun (WGS) entry which is preliminary data.</text>
</comment>
<sequence length="216" mass="24457">MQAEALIRHLLKEARTKEAWDVPLLETRFVVVDTETTGFNPNTDVLIAIGAIEMIGDQIVPARTYHSLIRPEPERMIPPVVVKLTGIRNEDVATAAELSKVLHEFLDFAKDAVLVMHHSSHDVRFLNAALWLKSRTHLTHRVIDTFDVAKWLRPSLNQYGLDELLATYQIPVEGRHTALGDARMTGQLWKLLIHESIEKGVSTLGDLYEQIVLSKR</sequence>
<keyword evidence="1 3" id="KW-0269">Exonuclease</keyword>
<dbReference type="GO" id="GO:0004527">
    <property type="term" value="F:exonuclease activity"/>
    <property type="evidence" value="ECO:0007669"/>
    <property type="project" value="UniProtKB-KW"/>
</dbReference>
<dbReference type="PANTHER" id="PTHR30231:SF41">
    <property type="entry name" value="DNA POLYMERASE III SUBUNIT EPSILON"/>
    <property type="match status" value="1"/>
</dbReference>
<protein>
    <submittedName>
        <fullName evidence="3">Exonuclease domain-containing protein</fullName>
    </submittedName>
</protein>
<evidence type="ECO:0000313" key="3">
    <source>
        <dbReference type="EMBL" id="MFC4768643.1"/>
    </source>
</evidence>
<proteinExistence type="predicted"/>
<dbReference type="SMART" id="SM00479">
    <property type="entry name" value="EXOIII"/>
    <property type="match status" value="1"/>
</dbReference>
<keyword evidence="1 3" id="KW-0378">Hydrolase</keyword>
<dbReference type="InterPro" id="IPR048165">
    <property type="entry name" value="Bluetail_dom"/>
</dbReference>
<organism evidence="3 4">
    <name type="scientific">Effusibacillus consociatus</name>
    <dbReference type="NCBI Taxonomy" id="1117041"/>
    <lineage>
        <taxon>Bacteria</taxon>
        <taxon>Bacillati</taxon>
        <taxon>Bacillota</taxon>
        <taxon>Bacilli</taxon>
        <taxon>Bacillales</taxon>
        <taxon>Alicyclobacillaceae</taxon>
        <taxon>Effusibacillus</taxon>
    </lineage>
</organism>
<name>A0ABV9Q4B4_9BACL</name>
<dbReference type="InterPro" id="IPR012337">
    <property type="entry name" value="RNaseH-like_sf"/>
</dbReference>
<dbReference type="InterPro" id="IPR036397">
    <property type="entry name" value="RNaseH_sf"/>
</dbReference>
<accession>A0ABV9Q4B4</accession>
<evidence type="ECO:0000259" key="2">
    <source>
        <dbReference type="SMART" id="SM00479"/>
    </source>
</evidence>
<dbReference type="Proteomes" id="UP001596002">
    <property type="component" value="Unassembled WGS sequence"/>
</dbReference>
<evidence type="ECO:0000256" key="1">
    <source>
        <dbReference type="ARBA" id="ARBA00022839"/>
    </source>
</evidence>
<dbReference type="CDD" id="cd06127">
    <property type="entry name" value="DEDDh"/>
    <property type="match status" value="1"/>
</dbReference>
<dbReference type="InterPro" id="IPR006054">
    <property type="entry name" value="DnaQ"/>
</dbReference>
<keyword evidence="1 3" id="KW-0540">Nuclease</keyword>
<reference evidence="4" key="1">
    <citation type="journal article" date="2019" name="Int. J. Syst. Evol. Microbiol.">
        <title>The Global Catalogue of Microorganisms (GCM) 10K type strain sequencing project: providing services to taxonomists for standard genome sequencing and annotation.</title>
        <authorList>
            <consortium name="The Broad Institute Genomics Platform"/>
            <consortium name="The Broad Institute Genome Sequencing Center for Infectious Disease"/>
            <person name="Wu L."/>
            <person name="Ma J."/>
        </authorList>
    </citation>
    <scope>NUCLEOTIDE SEQUENCE [LARGE SCALE GENOMIC DNA]</scope>
    <source>
        <strain evidence="4">WYCCWR 12678</strain>
    </source>
</reference>
<dbReference type="NCBIfam" id="TIGR00573">
    <property type="entry name" value="dnaq"/>
    <property type="match status" value="1"/>
</dbReference>